<protein>
    <submittedName>
        <fullName evidence="1">Uncharacterized protein</fullName>
    </submittedName>
</protein>
<accession>A0A256FLC5</accession>
<evidence type="ECO:0000313" key="1">
    <source>
        <dbReference type="EMBL" id="OYR15560.1"/>
    </source>
</evidence>
<organism evidence="1 2">
    <name type="scientific">Brucella rhizosphaerae</name>
    <dbReference type="NCBI Taxonomy" id="571254"/>
    <lineage>
        <taxon>Bacteria</taxon>
        <taxon>Pseudomonadati</taxon>
        <taxon>Pseudomonadota</taxon>
        <taxon>Alphaproteobacteria</taxon>
        <taxon>Hyphomicrobiales</taxon>
        <taxon>Brucellaceae</taxon>
        <taxon>Brucella/Ochrobactrum group</taxon>
        <taxon>Brucella</taxon>
    </lineage>
</organism>
<dbReference type="Proteomes" id="UP000216345">
    <property type="component" value="Unassembled WGS sequence"/>
</dbReference>
<sequence>MYSVIMAMFSKYKIKPMTNGLGFLNNRQQFVSERLKVLTSRAAK</sequence>
<keyword evidence="2" id="KW-1185">Reference proteome</keyword>
<dbReference type="EMBL" id="NNRK01000025">
    <property type="protein sequence ID" value="OYR15560.1"/>
    <property type="molecule type" value="Genomic_DNA"/>
</dbReference>
<comment type="caution">
    <text evidence="1">The sequence shown here is derived from an EMBL/GenBank/DDBJ whole genome shotgun (WGS) entry which is preliminary data.</text>
</comment>
<gene>
    <name evidence="1" type="ORF">CEV32_4836</name>
</gene>
<name>A0A256FLC5_9HYPH</name>
<reference evidence="1 2" key="1">
    <citation type="submission" date="2017-07" db="EMBL/GenBank/DDBJ databases">
        <title>Phylogenetic study on the rhizospheric bacterium Ochrobactrum sp. A44.</title>
        <authorList>
            <person name="Krzyzanowska D.M."/>
            <person name="Ossowicki A."/>
            <person name="Rajewska M."/>
            <person name="Maciag T."/>
            <person name="Kaczynski Z."/>
            <person name="Czerwicka M."/>
            <person name="Jafra S."/>
        </authorList>
    </citation>
    <scope>NUCLEOTIDE SEQUENCE [LARGE SCALE GENOMIC DNA]</scope>
    <source>
        <strain evidence="1 2">PR17</strain>
    </source>
</reference>
<proteinExistence type="predicted"/>
<dbReference type="AlphaFoldDB" id="A0A256FLC5"/>
<evidence type="ECO:0000313" key="2">
    <source>
        <dbReference type="Proteomes" id="UP000216345"/>
    </source>
</evidence>